<protein>
    <submittedName>
        <fullName evidence="1">Uncharacterized protein</fullName>
    </submittedName>
</protein>
<proteinExistence type="predicted"/>
<dbReference type="Proteomes" id="UP000800093">
    <property type="component" value="Unassembled WGS sequence"/>
</dbReference>
<dbReference type="AlphaFoldDB" id="A0A9P4KCS9"/>
<sequence>MFLPIYASTSQRYIPSDPIKAERHRWASIGDLQEIHDYTPPEDVVSKKYPNLAAAYQAPLDAIANDWSFHHWIAVKNAVGQRSSSGDSRTASPGSIYDTDLEIALEAGRRDQRLENKRSASPFRTILGSSPTKRGRMTLAYYPESALFPSDHRRGSVKSIGNLGRQLFSRYKESTDVPRNNGANYNSNSPTRFDLECTNQELSDEGVPLQDRLTSKETVEEDEDQIKIDPKKFRPVAEYLSTGNFHLPFGDVDQRKGDAIGIYAEAWEIALHISLDSLMAMIVEKMEILQPWPLFEGFSFALRIYSEKEVPFEADREMRKLLSSFIAVNFRRYMDCPTYFWQEFQKFPELREQVYTRLADEAKKERAQIQGEDE</sequence>
<dbReference type="EMBL" id="ML986622">
    <property type="protein sequence ID" value="KAF2263704.1"/>
    <property type="molecule type" value="Genomic_DNA"/>
</dbReference>
<evidence type="ECO:0000313" key="1">
    <source>
        <dbReference type="EMBL" id="KAF2263704.1"/>
    </source>
</evidence>
<accession>A0A9P4KCS9</accession>
<gene>
    <name evidence="1" type="ORF">CC78DRAFT_568771</name>
</gene>
<reference evidence="2" key="1">
    <citation type="journal article" date="2020" name="Stud. Mycol.">
        <title>101 Dothideomycetes genomes: A test case for predicting lifestyles and emergence of pathogens.</title>
        <authorList>
            <person name="Haridas S."/>
            <person name="Albert R."/>
            <person name="Binder M."/>
            <person name="Bloem J."/>
            <person name="LaButti K."/>
            <person name="Salamov A."/>
            <person name="Andreopoulos B."/>
            <person name="Baker S."/>
            <person name="Barry K."/>
            <person name="Bills G."/>
            <person name="Bluhm B."/>
            <person name="Cannon C."/>
            <person name="Castanera R."/>
            <person name="Culley D."/>
            <person name="Daum C."/>
            <person name="Ezra D."/>
            <person name="Gonzalez J."/>
            <person name="Henrissat B."/>
            <person name="Kuo A."/>
            <person name="Liang C."/>
            <person name="Lipzen A."/>
            <person name="Lutzoni F."/>
            <person name="Magnuson J."/>
            <person name="Mondo S."/>
            <person name="Nolan M."/>
            <person name="Ohm R."/>
            <person name="Pangilinan J."/>
            <person name="Park H.-J."/>
            <person name="Ramirez L."/>
            <person name="Alfaro M."/>
            <person name="Sun H."/>
            <person name="Tritt A."/>
            <person name="Yoshinaga Y."/>
            <person name="Zwiers L.-H."/>
            <person name="Turgeon B."/>
            <person name="Goodwin S."/>
            <person name="Spatafora J."/>
            <person name="Crous P."/>
            <person name="Grigoriev I."/>
        </authorList>
    </citation>
    <scope>NUCLEOTIDE SEQUENCE [LARGE SCALE GENOMIC DNA]</scope>
    <source>
        <strain evidence="2">CBS 304.66</strain>
    </source>
</reference>
<comment type="caution">
    <text evidence="1">The sequence shown here is derived from an EMBL/GenBank/DDBJ whole genome shotgun (WGS) entry which is preliminary data.</text>
</comment>
<keyword evidence="2" id="KW-1185">Reference proteome</keyword>
<name>A0A9P4KCS9_9PLEO</name>
<organism evidence="1 2">
    <name type="scientific">Lojkania enalia</name>
    <dbReference type="NCBI Taxonomy" id="147567"/>
    <lineage>
        <taxon>Eukaryota</taxon>
        <taxon>Fungi</taxon>
        <taxon>Dikarya</taxon>
        <taxon>Ascomycota</taxon>
        <taxon>Pezizomycotina</taxon>
        <taxon>Dothideomycetes</taxon>
        <taxon>Pleosporomycetidae</taxon>
        <taxon>Pleosporales</taxon>
        <taxon>Pleosporales incertae sedis</taxon>
        <taxon>Lojkania</taxon>
    </lineage>
</organism>
<evidence type="ECO:0000313" key="2">
    <source>
        <dbReference type="Proteomes" id="UP000800093"/>
    </source>
</evidence>
<dbReference type="OrthoDB" id="3767798at2759"/>